<protein>
    <recommendedName>
        <fullName evidence="7">Sorbitol dehydrogenase</fullName>
    </recommendedName>
    <alternativeName>
        <fullName evidence="8">Polyol dehydrogenase</fullName>
    </alternativeName>
</protein>
<evidence type="ECO:0000256" key="8">
    <source>
        <dbReference type="ARBA" id="ARBA00032485"/>
    </source>
</evidence>
<keyword evidence="4 9" id="KW-0862">Zinc</keyword>
<dbReference type="InParanoid" id="A0A1S3ISN7"/>
<dbReference type="InterPro" id="IPR002328">
    <property type="entry name" value="ADH_Zn_CS"/>
</dbReference>
<evidence type="ECO:0000259" key="10">
    <source>
        <dbReference type="SMART" id="SM00829"/>
    </source>
</evidence>
<keyword evidence="11" id="KW-1185">Reference proteome</keyword>
<dbReference type="AlphaFoldDB" id="A0A1S3ISN7"/>
<comment type="cofactor">
    <cofactor evidence="1 9">
        <name>Zn(2+)</name>
        <dbReference type="ChEBI" id="CHEBI:29105"/>
    </cofactor>
</comment>
<dbReference type="Proteomes" id="UP000085678">
    <property type="component" value="Unplaced"/>
</dbReference>
<keyword evidence="5" id="KW-0560">Oxidoreductase</keyword>
<dbReference type="Gene3D" id="3.90.180.10">
    <property type="entry name" value="Medium-chain alcohol dehydrogenases, catalytic domain"/>
    <property type="match status" value="1"/>
</dbReference>
<evidence type="ECO:0000256" key="7">
    <source>
        <dbReference type="ARBA" id="ARBA00026132"/>
    </source>
</evidence>
<dbReference type="GO" id="GO:0006062">
    <property type="term" value="P:sorbitol catabolic process"/>
    <property type="evidence" value="ECO:0007669"/>
    <property type="project" value="TreeGrafter"/>
</dbReference>
<dbReference type="PANTHER" id="PTHR43161">
    <property type="entry name" value="SORBITOL DEHYDROGENASE"/>
    <property type="match status" value="1"/>
</dbReference>
<dbReference type="SMART" id="SM00829">
    <property type="entry name" value="PKS_ER"/>
    <property type="match status" value="1"/>
</dbReference>
<dbReference type="RefSeq" id="XP_013401083.1">
    <property type="nucleotide sequence ID" value="XM_013545629.2"/>
</dbReference>
<dbReference type="SUPFAM" id="SSF51735">
    <property type="entry name" value="NAD(P)-binding Rossmann-fold domains"/>
    <property type="match status" value="1"/>
</dbReference>
<evidence type="ECO:0000256" key="4">
    <source>
        <dbReference type="ARBA" id="ARBA00022833"/>
    </source>
</evidence>
<evidence type="ECO:0000256" key="1">
    <source>
        <dbReference type="ARBA" id="ARBA00001947"/>
    </source>
</evidence>
<evidence type="ECO:0000256" key="3">
    <source>
        <dbReference type="ARBA" id="ARBA00022723"/>
    </source>
</evidence>
<accession>A0A1S3ISN7</accession>
<dbReference type="KEGG" id="lak:106166968"/>
<reference evidence="12" key="1">
    <citation type="submission" date="2025-08" db="UniProtKB">
        <authorList>
            <consortium name="RefSeq"/>
        </authorList>
    </citation>
    <scope>IDENTIFICATION</scope>
    <source>
        <tissue evidence="12">Gonads</tissue>
    </source>
</reference>
<dbReference type="InterPro" id="IPR013154">
    <property type="entry name" value="ADH-like_N"/>
</dbReference>
<dbReference type="InterPro" id="IPR020843">
    <property type="entry name" value="ER"/>
</dbReference>
<dbReference type="PROSITE" id="PS00059">
    <property type="entry name" value="ADH_ZINC"/>
    <property type="match status" value="1"/>
</dbReference>
<dbReference type="PANTHER" id="PTHR43161:SF24">
    <property type="entry name" value="SORBITOL DEHYDROGENASE"/>
    <property type="match status" value="1"/>
</dbReference>
<evidence type="ECO:0000256" key="5">
    <source>
        <dbReference type="ARBA" id="ARBA00023002"/>
    </source>
</evidence>
<dbReference type="InterPro" id="IPR013149">
    <property type="entry name" value="ADH-like_C"/>
</dbReference>
<dbReference type="InterPro" id="IPR045306">
    <property type="entry name" value="SDH-like"/>
</dbReference>
<evidence type="ECO:0000313" key="12">
    <source>
        <dbReference type="RefSeq" id="XP_013401083.1"/>
    </source>
</evidence>
<keyword evidence="3 9" id="KW-0479">Metal-binding</keyword>
<dbReference type="GeneID" id="106166968"/>
<dbReference type="Pfam" id="PF00107">
    <property type="entry name" value="ADH_zinc_N"/>
    <property type="match status" value="1"/>
</dbReference>
<name>A0A1S3ISN7_LINAN</name>
<dbReference type="FunFam" id="3.40.50.720:FF:000068">
    <property type="entry name" value="Sorbitol dehydrogenase"/>
    <property type="match status" value="1"/>
</dbReference>
<comment type="similarity">
    <text evidence="2 9">Belongs to the zinc-containing alcohol dehydrogenase family.</text>
</comment>
<feature type="domain" description="Enoyl reductase (ER)" evidence="10">
    <location>
        <begin position="12"/>
        <end position="346"/>
    </location>
</feature>
<dbReference type="OMA" id="CSVGRPN"/>
<keyword evidence="6" id="KW-0520">NAD</keyword>
<evidence type="ECO:0000256" key="9">
    <source>
        <dbReference type="RuleBase" id="RU361277"/>
    </source>
</evidence>
<dbReference type="GO" id="GO:0008270">
    <property type="term" value="F:zinc ion binding"/>
    <property type="evidence" value="ECO:0007669"/>
    <property type="project" value="InterPro"/>
</dbReference>
<dbReference type="SUPFAM" id="SSF50129">
    <property type="entry name" value="GroES-like"/>
    <property type="match status" value="1"/>
</dbReference>
<dbReference type="InterPro" id="IPR011032">
    <property type="entry name" value="GroES-like_sf"/>
</dbReference>
<sequence>MAARNLAAVLHGKDDLRLEEIAVPEPGENEVQLSMGSVGICGSDIKYWAYGQCGRFKLTDPMIIGHEGSGVVTKVGPGVKHLAVGDRVAIEPGVPCRTCELCKEGKYNLCPEVRFCATPPIDGNLSRFYVHAADFCFKLPDTLSMEEGAMVEPLAVCVYGCQRGGVTLGSRVLICGAGPVGIMAMMVAKALGASAVCITDIDNTRLSAARSLGADHVLKVTTGDCEALAGVIQDTLGCHPHVTLECSGSDQSLTTGIHATRPGGSVVLIGRGSMQPAIPIVLAATKEVDIKGVFRYANCYPKAISLLESGKVDVKPLITHRFNLMDSVKAFEAAKDRNSGAIKVMINC</sequence>
<proteinExistence type="inferred from homology"/>
<evidence type="ECO:0000256" key="2">
    <source>
        <dbReference type="ARBA" id="ARBA00008072"/>
    </source>
</evidence>
<evidence type="ECO:0000256" key="6">
    <source>
        <dbReference type="ARBA" id="ARBA00023027"/>
    </source>
</evidence>
<dbReference type="CDD" id="cd05285">
    <property type="entry name" value="sorbitol_DH"/>
    <property type="match status" value="1"/>
</dbReference>
<dbReference type="GO" id="GO:0003939">
    <property type="term" value="F:L-iditol 2-dehydrogenase (NAD+) activity"/>
    <property type="evidence" value="ECO:0007669"/>
    <property type="project" value="TreeGrafter"/>
</dbReference>
<organism evidence="11 12">
    <name type="scientific">Lingula anatina</name>
    <name type="common">Brachiopod</name>
    <name type="synonym">Lingula unguis</name>
    <dbReference type="NCBI Taxonomy" id="7574"/>
    <lineage>
        <taxon>Eukaryota</taxon>
        <taxon>Metazoa</taxon>
        <taxon>Spiralia</taxon>
        <taxon>Lophotrochozoa</taxon>
        <taxon>Brachiopoda</taxon>
        <taxon>Linguliformea</taxon>
        <taxon>Lingulata</taxon>
        <taxon>Lingulida</taxon>
        <taxon>Linguloidea</taxon>
        <taxon>Lingulidae</taxon>
        <taxon>Lingula</taxon>
    </lineage>
</organism>
<evidence type="ECO:0000313" key="11">
    <source>
        <dbReference type="Proteomes" id="UP000085678"/>
    </source>
</evidence>
<dbReference type="Gene3D" id="3.40.50.720">
    <property type="entry name" value="NAD(P)-binding Rossmann-like Domain"/>
    <property type="match status" value="1"/>
</dbReference>
<gene>
    <name evidence="12" type="primary">LOC106166968</name>
</gene>
<dbReference type="Pfam" id="PF08240">
    <property type="entry name" value="ADH_N"/>
    <property type="match status" value="1"/>
</dbReference>
<dbReference type="STRING" id="7574.A0A1S3ISN7"/>
<dbReference type="OrthoDB" id="1879366at2759"/>
<dbReference type="InterPro" id="IPR036291">
    <property type="entry name" value="NAD(P)-bd_dom_sf"/>
</dbReference>